<evidence type="ECO:0000256" key="1">
    <source>
        <dbReference type="SAM" id="Coils"/>
    </source>
</evidence>
<evidence type="ECO:0000313" key="3">
    <source>
        <dbReference type="Proteomes" id="UP000694904"/>
    </source>
</evidence>
<dbReference type="RefSeq" id="XP_017872075.1">
    <property type="nucleotide sequence ID" value="XM_018016586.1"/>
</dbReference>
<dbReference type="RefSeq" id="XP_017872076.1">
    <property type="nucleotide sequence ID" value="XM_018016587.1"/>
</dbReference>
<dbReference type="Proteomes" id="UP000694904">
    <property type="component" value="Chromosome X"/>
</dbReference>
<evidence type="ECO:0000313" key="5">
    <source>
        <dbReference type="RefSeq" id="XP_017872076.1"/>
    </source>
</evidence>
<feature type="region of interest" description="Disordered" evidence="2">
    <location>
        <begin position="407"/>
        <end position="434"/>
    </location>
</feature>
<evidence type="ECO:0000256" key="2">
    <source>
        <dbReference type="SAM" id="MobiDB-lite"/>
    </source>
</evidence>
<name>A0ABM1PXZ0_DROAR</name>
<feature type="compositionally biased region" description="Polar residues" evidence="2">
    <location>
        <begin position="561"/>
        <end position="576"/>
    </location>
</feature>
<keyword evidence="1" id="KW-0175">Coiled coil</keyword>
<feature type="compositionally biased region" description="Polar residues" evidence="2">
    <location>
        <begin position="123"/>
        <end position="135"/>
    </location>
</feature>
<feature type="region of interest" description="Disordered" evidence="2">
    <location>
        <begin position="86"/>
        <end position="171"/>
    </location>
</feature>
<gene>
    <name evidence="4 5" type="primary">LOC108619812</name>
</gene>
<dbReference type="GeneID" id="108619812"/>
<feature type="compositionally biased region" description="Basic and acidic residues" evidence="2">
    <location>
        <begin position="136"/>
        <end position="171"/>
    </location>
</feature>
<sequence length="1105" mass="125388">MSDTLASERNAPANGTLSDTIESIEDAQLLLDSKSNSKSKVFSDYIVQEEPLKIVEPSDKLEKSVQEKEKEKVKKCVTFNPNDEKIRKFTTGDPIVDQQNPFKNGLIDSSGKKKTPPPVPTKRSTLSVRKTVTQQLREREREKEKEREKLKERELEEKSLKDKEREQLKNEANNRKKAELVGDDFITTEEVLKQSKYVKTYIKNPDAYFVYDPTVLARLKFEELREISGKPPKRKQVWTNGQQAAHRLREAKTPATKLAKQQEANGKPKTATFKKCSKPNYPELANLKIRTGTDTNGVYFNPAEVTKNAKKFDERVKKLQISSDDDLDEIDGPLTKSESSDELNPPSAEDDPATMTTNGNGNENGNGNGNGNGNANGHPLGTFTNTISSEEFHAYLERKGLALMPKREINSPTPTTTPKSTPAATPTVTPTRATAEERRQQVAESLAALRKSNTKKLSVLQRLSNSLFATRRKTTPKAVLPAPRSVYSDAAEPKQLRTPAEMRRILLENQPNGQLRQELRQPQPQPQPRSKPTLEARLEPVPFQRSTVERQSLIPRRVSPPENNLNRFTRSASMDRNQIKLHGQRTLSRLESVGQRRSVASNEERSSNSHSHSNSNGNASSNSCSYPIATSTPVRKALETQSSNQNEWEQLRAIKEVTDRQLYNKVMQQQQQQLQQQQQQQLQRQRQRQSEENIYEHLQSQQLAAPAAFVRGSVQRNTYAGVSGRNRQMLQQQQQQQQQQQKQQQQQQQQQQLPARCQSVLDELISPPERGMRRGYESENENETPVVLRRKEANAGRRIGGLLTRDEILEKVKDFCRKSINRTPAPAAKMQPIYERHNGQQQHPADISPVSYASVETQKRPASQLSLARPQVPLRVQSLPRSSYAATASPIYAHVNKRNSLLSNESEQYVSNQQLLQRQSLVTLTPTEYVLIQTEDGLQAAKLITDYQHNSSLYMQPQYIRASPQGYVRIEELAMAQQQQQQLQQQQLQQQQQQQHGRATPLILDRAAQQTSQIYWTPQHQRLQQTQQANQANQLTLQKTPRMYPVPAPRLHMPQGYVLANGQAYATVMPAPRNQANRQQSARNASNWDCSSEAGEIRHILDKSL</sequence>
<accession>A0ABM1PXZ0</accession>
<feature type="region of interest" description="Disordered" evidence="2">
    <location>
        <begin position="323"/>
        <end position="384"/>
    </location>
</feature>
<proteinExistence type="predicted"/>
<reference evidence="3" key="1">
    <citation type="journal article" date="1997" name="Nucleic Acids Res.">
        <title>tRNAscan-SE: a program for improved detection of transfer RNA genes in genomic sequence.</title>
        <authorList>
            <person name="Lowe T.M."/>
            <person name="Eddy S.R."/>
        </authorList>
    </citation>
    <scope>NUCLEOTIDE SEQUENCE [LARGE SCALE GENOMIC DNA]</scope>
</reference>
<evidence type="ECO:0000313" key="4">
    <source>
        <dbReference type="RefSeq" id="XP_017872075.1"/>
    </source>
</evidence>
<feature type="region of interest" description="Disordered" evidence="2">
    <location>
        <begin position="1"/>
        <end position="21"/>
    </location>
</feature>
<reference evidence="4 5" key="3">
    <citation type="submission" date="2025-05" db="UniProtKB">
        <authorList>
            <consortium name="RefSeq"/>
        </authorList>
    </citation>
    <scope>IDENTIFICATION</scope>
    <source>
        <tissue evidence="4 5">Whole organism</tissue>
    </source>
</reference>
<reference evidence="3" key="2">
    <citation type="journal article" date="2016" name="G3 (Bethesda)">
        <title>Genome Evolution in Three Species of Cactophilic Drosophila.</title>
        <authorList>
            <person name="Sanchez-Flores A."/>
            <person name="Penazola F."/>
            <person name="Carpinteyro-Ponce J."/>
            <person name="Nazario-Yepiz N."/>
            <person name="Abreu-Goodger C."/>
            <person name="Machado C.A."/>
            <person name="Markow T.A."/>
        </authorList>
    </citation>
    <scope>NUCLEOTIDE SEQUENCE [LARGE SCALE GENOMIC DNA]</scope>
</reference>
<feature type="compositionally biased region" description="Low complexity" evidence="2">
    <location>
        <begin position="608"/>
        <end position="625"/>
    </location>
</feature>
<keyword evidence="3" id="KW-1185">Reference proteome</keyword>
<feature type="coiled-coil region" evidence="1">
    <location>
        <begin position="660"/>
        <end position="692"/>
    </location>
</feature>
<feature type="region of interest" description="Disordered" evidence="2">
    <location>
        <begin position="251"/>
        <end position="277"/>
    </location>
</feature>
<feature type="region of interest" description="Disordered" evidence="2">
    <location>
        <begin position="474"/>
        <end position="495"/>
    </location>
</feature>
<organism evidence="3 5">
    <name type="scientific">Drosophila arizonae</name>
    <name type="common">Fruit fly</name>
    <dbReference type="NCBI Taxonomy" id="7263"/>
    <lineage>
        <taxon>Eukaryota</taxon>
        <taxon>Metazoa</taxon>
        <taxon>Ecdysozoa</taxon>
        <taxon>Arthropoda</taxon>
        <taxon>Hexapoda</taxon>
        <taxon>Insecta</taxon>
        <taxon>Pterygota</taxon>
        <taxon>Neoptera</taxon>
        <taxon>Endopterygota</taxon>
        <taxon>Diptera</taxon>
        <taxon>Brachycera</taxon>
        <taxon>Muscomorpha</taxon>
        <taxon>Ephydroidea</taxon>
        <taxon>Drosophilidae</taxon>
        <taxon>Drosophila</taxon>
    </lineage>
</organism>
<feature type="compositionally biased region" description="Gly residues" evidence="2">
    <location>
        <begin position="362"/>
        <end position="374"/>
    </location>
</feature>
<protein>
    <submittedName>
        <fullName evidence="4 5">Mediator of RNA polymerase II transcription subunit 26 isoform X1</fullName>
    </submittedName>
</protein>
<feature type="region of interest" description="Disordered" evidence="2">
    <location>
        <begin position="510"/>
        <end position="628"/>
    </location>
</feature>
<feature type="compositionally biased region" description="Low complexity" evidence="2">
    <location>
        <begin position="412"/>
        <end position="433"/>
    </location>
</feature>